<name>A0A9D4UWD9_ADICA</name>
<dbReference type="AlphaFoldDB" id="A0A9D4UWD9"/>
<gene>
    <name evidence="1" type="ORF">GOP47_0010628</name>
</gene>
<comment type="caution">
    <text evidence="1">The sequence shown here is derived from an EMBL/GenBank/DDBJ whole genome shotgun (WGS) entry which is preliminary data.</text>
</comment>
<organism evidence="1 2">
    <name type="scientific">Adiantum capillus-veneris</name>
    <name type="common">Maidenhair fern</name>
    <dbReference type="NCBI Taxonomy" id="13818"/>
    <lineage>
        <taxon>Eukaryota</taxon>
        <taxon>Viridiplantae</taxon>
        <taxon>Streptophyta</taxon>
        <taxon>Embryophyta</taxon>
        <taxon>Tracheophyta</taxon>
        <taxon>Polypodiopsida</taxon>
        <taxon>Polypodiidae</taxon>
        <taxon>Polypodiales</taxon>
        <taxon>Pteridineae</taxon>
        <taxon>Pteridaceae</taxon>
        <taxon>Vittarioideae</taxon>
        <taxon>Adiantum</taxon>
    </lineage>
</organism>
<accession>A0A9D4UWD9</accession>
<reference evidence="1" key="1">
    <citation type="submission" date="2021-01" db="EMBL/GenBank/DDBJ databases">
        <title>Adiantum capillus-veneris genome.</title>
        <authorList>
            <person name="Fang Y."/>
            <person name="Liao Q."/>
        </authorList>
    </citation>
    <scope>NUCLEOTIDE SEQUENCE</scope>
    <source>
        <strain evidence="1">H3</strain>
        <tissue evidence="1">Leaf</tissue>
    </source>
</reference>
<protein>
    <submittedName>
        <fullName evidence="1">Uncharacterized protein</fullName>
    </submittedName>
</protein>
<proteinExistence type="predicted"/>
<dbReference type="Proteomes" id="UP000886520">
    <property type="component" value="Chromosome 10"/>
</dbReference>
<evidence type="ECO:0000313" key="2">
    <source>
        <dbReference type="Proteomes" id="UP000886520"/>
    </source>
</evidence>
<dbReference type="EMBL" id="JABFUD020000010">
    <property type="protein sequence ID" value="KAI5074667.1"/>
    <property type="molecule type" value="Genomic_DNA"/>
</dbReference>
<evidence type="ECO:0000313" key="1">
    <source>
        <dbReference type="EMBL" id="KAI5074667.1"/>
    </source>
</evidence>
<sequence>MTQASFLLCSNCHRAAVRLPTCAAVRAAVRLRDLHCLAISKRSAFRTANINLQIFDRSIHDKGNQWHAKMVHLIDEGVLLPDPVVPEEGGVVTKSLMGSLHEIDETLAHEENGLRIVPWEIRDEIDSICKGSTTFVFQIPYVFDMEKGHVLGRERELHDTMSRDVVIQNPSADRREARHADARNSQKEKETFVDTIIEEAVDSMPVSSSTIMARKTISFVYLVDPIECLFSMLFMVHRIIISSMPVYAEEMARSMEADMRYYFEICETRRKRNVYIDDECEN</sequence>
<keyword evidence="2" id="KW-1185">Reference proteome</keyword>